<evidence type="ECO:0000313" key="2">
    <source>
        <dbReference type="EMBL" id="CBG67708.1"/>
    </source>
</evidence>
<dbReference type="AlphaFoldDB" id="C9YUD6"/>
<dbReference type="RefSeq" id="WP_012998444.1">
    <property type="nucleotide sequence ID" value="NC_013929.1"/>
</dbReference>
<evidence type="ECO:0000313" key="3">
    <source>
        <dbReference type="Proteomes" id="UP000001444"/>
    </source>
</evidence>
<gene>
    <name evidence="2" type="ordered locus">SCAB_5081</name>
</gene>
<keyword evidence="3" id="KW-1185">Reference proteome</keyword>
<organism evidence="2 3">
    <name type="scientific">Streptomyces scabiei (strain 87.22)</name>
    <dbReference type="NCBI Taxonomy" id="680198"/>
    <lineage>
        <taxon>Bacteria</taxon>
        <taxon>Bacillati</taxon>
        <taxon>Actinomycetota</taxon>
        <taxon>Actinomycetes</taxon>
        <taxon>Kitasatosporales</taxon>
        <taxon>Streptomycetaceae</taxon>
        <taxon>Streptomyces</taxon>
    </lineage>
</organism>
<dbReference type="GeneID" id="24313043"/>
<sequence length="209" mass="22964">MNSDADADADADANANANANGNTYFGSGSGSGSASGLDDPSHDLGTWSIERLRSFTERVQDGQLEAVRVVAQQHAYSAVGSPEACREWARLSLRANQRMSGDRSWDRARKAHQNFMLRMWVIERLGPDPGDRLWDPEALAADTVSALDLTPVAARALAEHWPDLAIERIGELRRHKNLTAHAGELVGRLRPGPVRDLLLTWSETRPHLP</sequence>
<dbReference type="HOGENOM" id="CLU_104646_0_0_11"/>
<proteinExistence type="predicted"/>
<feature type="region of interest" description="Disordered" evidence="1">
    <location>
        <begin position="1"/>
        <end position="39"/>
    </location>
</feature>
<accession>C9YUD6</accession>
<evidence type="ECO:0000256" key="1">
    <source>
        <dbReference type="SAM" id="MobiDB-lite"/>
    </source>
</evidence>
<dbReference type="KEGG" id="scb:SCAB_5081"/>
<name>C9YUD6_STRSW</name>
<dbReference type="eggNOG" id="ENOG5031PKF">
    <property type="taxonomic scope" value="Bacteria"/>
</dbReference>
<reference evidence="2 3" key="1">
    <citation type="journal article" date="2010" name="Mol. Plant Microbe Interact.">
        <title>Streptomyces scabies 87-22 contains a coronafacic acid-like biosynthetic cluster that contributes to plant-microbe interactions.</title>
        <authorList>
            <person name="Bignell D.R."/>
            <person name="Seipke R.F."/>
            <person name="Huguet-Tapia J.C."/>
            <person name="Chambers A.H."/>
            <person name="Parry R.J."/>
            <person name="Loria R."/>
        </authorList>
    </citation>
    <scope>NUCLEOTIDE SEQUENCE [LARGE SCALE GENOMIC DNA]</scope>
    <source>
        <strain evidence="2 3">87.22</strain>
    </source>
</reference>
<dbReference type="Proteomes" id="UP000001444">
    <property type="component" value="Chromosome"/>
</dbReference>
<feature type="compositionally biased region" description="Acidic residues" evidence="1">
    <location>
        <begin position="1"/>
        <end position="11"/>
    </location>
</feature>
<protein>
    <submittedName>
        <fullName evidence="2">Uncharacterized protein</fullName>
    </submittedName>
</protein>
<dbReference type="EMBL" id="FN554889">
    <property type="protein sequence ID" value="CBG67708.1"/>
    <property type="molecule type" value="Genomic_DNA"/>
</dbReference>